<evidence type="ECO:0000256" key="5">
    <source>
        <dbReference type="ARBA" id="ARBA00022727"/>
    </source>
</evidence>
<comment type="caution">
    <text evidence="14">The sequence shown here is derived from an EMBL/GenBank/DDBJ whole genome shotgun (WGS) entry which is preliminary data.</text>
</comment>
<evidence type="ECO:0000313" key="14">
    <source>
        <dbReference type="EMBL" id="RRQ52175.1"/>
    </source>
</evidence>
<dbReference type="HAMAP" id="MF_00165">
    <property type="entry name" value="Thymidylate_kinase"/>
    <property type="match status" value="1"/>
</dbReference>
<dbReference type="GO" id="GO:0006227">
    <property type="term" value="P:dUDP biosynthetic process"/>
    <property type="evidence" value="ECO:0007669"/>
    <property type="project" value="TreeGrafter"/>
</dbReference>
<evidence type="ECO:0000256" key="10">
    <source>
        <dbReference type="ARBA" id="ARBA00048743"/>
    </source>
</evidence>
<evidence type="ECO:0000313" key="15">
    <source>
        <dbReference type="Proteomes" id="UP000268553"/>
    </source>
</evidence>
<feature type="domain" description="Thymidylate kinase-like" evidence="13">
    <location>
        <begin position="14"/>
        <end position="201"/>
    </location>
</feature>
<organism evidence="14 15">
    <name type="scientific">Sphingorhabdus wooponensis</name>
    <dbReference type="NCBI Taxonomy" id="940136"/>
    <lineage>
        <taxon>Bacteria</taxon>
        <taxon>Pseudomonadati</taxon>
        <taxon>Pseudomonadota</taxon>
        <taxon>Alphaproteobacteria</taxon>
        <taxon>Sphingomonadales</taxon>
        <taxon>Sphingomonadaceae</taxon>
        <taxon>Sphingorhabdus</taxon>
    </lineage>
</organism>
<dbReference type="SUPFAM" id="SSF52540">
    <property type="entry name" value="P-loop containing nucleoside triphosphate hydrolases"/>
    <property type="match status" value="1"/>
</dbReference>
<dbReference type="InterPro" id="IPR039430">
    <property type="entry name" value="Thymidylate_kin-like_dom"/>
</dbReference>
<dbReference type="NCBIfam" id="TIGR00041">
    <property type="entry name" value="DTMP_kinase"/>
    <property type="match status" value="1"/>
</dbReference>
<dbReference type="GO" id="GO:0005524">
    <property type="term" value="F:ATP binding"/>
    <property type="evidence" value="ECO:0007669"/>
    <property type="project" value="UniProtKB-UniRule"/>
</dbReference>
<dbReference type="PROSITE" id="PS01331">
    <property type="entry name" value="THYMIDYLATE_KINASE"/>
    <property type="match status" value="1"/>
</dbReference>
<comment type="similarity">
    <text evidence="1 12">Belongs to the thymidylate kinase family.</text>
</comment>
<dbReference type="PANTHER" id="PTHR10344">
    <property type="entry name" value="THYMIDYLATE KINASE"/>
    <property type="match status" value="1"/>
</dbReference>
<keyword evidence="15" id="KW-1185">Reference proteome</keyword>
<keyword evidence="7 12" id="KW-0418">Kinase</keyword>
<dbReference type="GO" id="GO:0006233">
    <property type="term" value="P:dTDP biosynthetic process"/>
    <property type="evidence" value="ECO:0007669"/>
    <property type="project" value="InterPro"/>
</dbReference>
<comment type="function">
    <text evidence="11 12">Phosphorylation of dTMP to form dTDP in both de novo and salvage pathways of dTTP synthesis.</text>
</comment>
<name>A0A426RT50_9SPHN</name>
<dbReference type="Gene3D" id="3.40.50.300">
    <property type="entry name" value="P-loop containing nucleotide triphosphate hydrolases"/>
    <property type="match status" value="1"/>
</dbReference>
<comment type="catalytic activity">
    <reaction evidence="10 12">
        <text>dTMP + ATP = dTDP + ADP</text>
        <dbReference type="Rhea" id="RHEA:13517"/>
        <dbReference type="ChEBI" id="CHEBI:30616"/>
        <dbReference type="ChEBI" id="CHEBI:58369"/>
        <dbReference type="ChEBI" id="CHEBI:63528"/>
        <dbReference type="ChEBI" id="CHEBI:456216"/>
        <dbReference type="EC" id="2.7.4.9"/>
    </reaction>
</comment>
<dbReference type="RefSeq" id="WP_125230191.1">
    <property type="nucleotide sequence ID" value="NZ_RWJI01000001.1"/>
</dbReference>
<keyword evidence="8 12" id="KW-0067">ATP-binding</keyword>
<dbReference type="InterPro" id="IPR018094">
    <property type="entry name" value="Thymidylate_kinase"/>
</dbReference>
<reference evidence="14 15" key="1">
    <citation type="submission" date="2018-12" db="EMBL/GenBank/DDBJ databases">
        <authorList>
            <person name="Kim S.-J."/>
            <person name="Jung G.-Y."/>
        </authorList>
    </citation>
    <scope>NUCLEOTIDE SEQUENCE [LARGE SCALE GENOMIC DNA]</scope>
    <source>
        <strain evidence="14 15">03SU3-P</strain>
    </source>
</reference>
<evidence type="ECO:0000256" key="3">
    <source>
        <dbReference type="ARBA" id="ARBA00017144"/>
    </source>
</evidence>
<dbReference type="Pfam" id="PF02223">
    <property type="entry name" value="Thymidylate_kin"/>
    <property type="match status" value="1"/>
</dbReference>
<dbReference type="EC" id="2.7.4.9" evidence="2 12"/>
<evidence type="ECO:0000256" key="6">
    <source>
        <dbReference type="ARBA" id="ARBA00022741"/>
    </source>
</evidence>
<evidence type="ECO:0000256" key="9">
    <source>
        <dbReference type="ARBA" id="ARBA00029962"/>
    </source>
</evidence>
<dbReference type="InterPro" id="IPR018095">
    <property type="entry name" value="Thymidylate_kin_CS"/>
</dbReference>
<evidence type="ECO:0000256" key="1">
    <source>
        <dbReference type="ARBA" id="ARBA00009776"/>
    </source>
</evidence>
<dbReference type="CDD" id="cd01672">
    <property type="entry name" value="TMPK"/>
    <property type="match status" value="1"/>
</dbReference>
<dbReference type="PANTHER" id="PTHR10344:SF4">
    <property type="entry name" value="UMP-CMP KINASE 2, MITOCHONDRIAL"/>
    <property type="match status" value="1"/>
</dbReference>
<evidence type="ECO:0000256" key="4">
    <source>
        <dbReference type="ARBA" id="ARBA00022679"/>
    </source>
</evidence>
<dbReference type="AlphaFoldDB" id="A0A426RT50"/>
<dbReference type="EMBL" id="RWJI01000001">
    <property type="protein sequence ID" value="RRQ52175.1"/>
    <property type="molecule type" value="Genomic_DNA"/>
</dbReference>
<evidence type="ECO:0000256" key="12">
    <source>
        <dbReference type="HAMAP-Rule" id="MF_00165"/>
    </source>
</evidence>
<protein>
    <recommendedName>
        <fullName evidence="3 12">Thymidylate kinase</fullName>
        <ecNumber evidence="2 12">2.7.4.9</ecNumber>
    </recommendedName>
    <alternativeName>
        <fullName evidence="9 12">dTMP kinase</fullName>
    </alternativeName>
</protein>
<dbReference type="GO" id="GO:0004798">
    <property type="term" value="F:dTMP kinase activity"/>
    <property type="evidence" value="ECO:0007669"/>
    <property type="project" value="UniProtKB-UniRule"/>
</dbReference>
<accession>A0A426RT50</accession>
<dbReference type="GO" id="GO:0005829">
    <property type="term" value="C:cytosol"/>
    <property type="evidence" value="ECO:0007669"/>
    <property type="project" value="TreeGrafter"/>
</dbReference>
<dbReference type="Proteomes" id="UP000268553">
    <property type="component" value="Unassembled WGS sequence"/>
</dbReference>
<keyword evidence="6 12" id="KW-0547">Nucleotide-binding</keyword>
<gene>
    <name evidence="12 14" type="primary">tmk</name>
    <name evidence="14" type="ORF">D7D48_04710</name>
</gene>
<evidence type="ECO:0000256" key="7">
    <source>
        <dbReference type="ARBA" id="ARBA00022777"/>
    </source>
</evidence>
<dbReference type="OrthoDB" id="9774907at2"/>
<keyword evidence="5 12" id="KW-0545">Nucleotide biosynthesis</keyword>
<dbReference type="FunFam" id="3.40.50.300:FF:000225">
    <property type="entry name" value="Thymidylate kinase"/>
    <property type="match status" value="1"/>
</dbReference>
<sequence>MGAPVTVRGRFISIEGGEGVGKSTQIAALAAFITQKGFEVLLTREPGGTEGAETIRQLVLGGSAERWMPRAEALLFAAARSDHVERLIEPALASGKWVISDRFIDSSRAYQGGGSGLSDNDIMTLHQIGSRGMLPDRTLILRLDTKEAVSRAAARDQNQPDRIQGRTEIFHSDVDMAFVSFAEREPRVRLVDASGTADAVTARLLTEISDLLEPA</sequence>
<evidence type="ECO:0000256" key="8">
    <source>
        <dbReference type="ARBA" id="ARBA00022840"/>
    </source>
</evidence>
<keyword evidence="4 12" id="KW-0808">Transferase</keyword>
<evidence type="ECO:0000256" key="2">
    <source>
        <dbReference type="ARBA" id="ARBA00012980"/>
    </source>
</evidence>
<feature type="binding site" evidence="12">
    <location>
        <begin position="16"/>
        <end position="23"/>
    </location>
    <ligand>
        <name>ATP</name>
        <dbReference type="ChEBI" id="CHEBI:30616"/>
    </ligand>
</feature>
<dbReference type="InterPro" id="IPR027417">
    <property type="entry name" value="P-loop_NTPase"/>
</dbReference>
<evidence type="ECO:0000256" key="11">
    <source>
        <dbReference type="ARBA" id="ARBA00057735"/>
    </source>
</evidence>
<proteinExistence type="inferred from homology"/>
<evidence type="ECO:0000259" key="13">
    <source>
        <dbReference type="Pfam" id="PF02223"/>
    </source>
</evidence>
<dbReference type="GO" id="GO:0006235">
    <property type="term" value="P:dTTP biosynthetic process"/>
    <property type="evidence" value="ECO:0007669"/>
    <property type="project" value="UniProtKB-UniRule"/>
</dbReference>